<protein>
    <submittedName>
        <fullName evidence="9">Carbohydrate ABC transporter membrane protein 2 (CUT1 family)</fullName>
    </submittedName>
    <submittedName>
        <fullName evidence="10">Carbohydrate ABC transporter permease</fullName>
    </submittedName>
</protein>
<keyword evidence="6 7" id="KW-0472">Membrane</keyword>
<gene>
    <name evidence="9" type="ORF">C8E03_105175</name>
    <name evidence="10" type="ORF">CG710_011610</name>
</gene>
<dbReference type="AlphaFoldDB" id="A0A255IBA5"/>
<evidence type="ECO:0000313" key="9">
    <source>
        <dbReference type="EMBL" id="PXV90266.1"/>
    </source>
</evidence>
<dbReference type="CDD" id="cd06261">
    <property type="entry name" value="TM_PBP2"/>
    <property type="match status" value="1"/>
</dbReference>
<dbReference type="PANTHER" id="PTHR43744:SF9">
    <property type="entry name" value="POLYGALACTURONAN_RHAMNOGALACTURONAN TRANSPORT SYSTEM PERMEASE PROTEIN YTCP"/>
    <property type="match status" value="1"/>
</dbReference>
<evidence type="ECO:0000313" key="10">
    <source>
        <dbReference type="EMBL" id="RDY31020.1"/>
    </source>
</evidence>
<name>A0A255IBA5_9FIRM</name>
<feature type="transmembrane region" description="Helical" evidence="7">
    <location>
        <begin position="124"/>
        <end position="146"/>
    </location>
</feature>
<reference evidence="10" key="3">
    <citation type="submission" date="2018-07" db="EMBL/GenBank/DDBJ databases">
        <authorList>
            <person name="Quirk P.G."/>
            <person name="Krulwich T.A."/>
        </authorList>
    </citation>
    <scope>NUCLEOTIDE SEQUENCE</scope>
    <source>
        <strain evidence="10">CCRI-19302</strain>
    </source>
</reference>
<dbReference type="EMBL" id="NOKA02000023">
    <property type="protein sequence ID" value="RDY31020.1"/>
    <property type="molecule type" value="Genomic_DNA"/>
</dbReference>
<dbReference type="InterPro" id="IPR000515">
    <property type="entry name" value="MetI-like"/>
</dbReference>
<dbReference type="RefSeq" id="WP_094377798.1">
    <property type="nucleotide sequence ID" value="NZ_NOKA02000023.1"/>
</dbReference>
<dbReference type="GO" id="GO:0005886">
    <property type="term" value="C:plasma membrane"/>
    <property type="evidence" value="ECO:0007669"/>
    <property type="project" value="UniProtKB-SubCell"/>
</dbReference>
<evidence type="ECO:0000259" key="8">
    <source>
        <dbReference type="PROSITE" id="PS50928"/>
    </source>
</evidence>
<sequence>MDSATKIILPKTNKAWTKAKAKNRVIDIFIYSFILIVSLTCVLPFIHVLSKSISSEAYVIANKIILLPKGITLSAYKKIFADASIIRSFYVSVVVTFLFTILGMIITICAAYPLSRKQLKGRTALTFIFMFTMYFAGGIIPEYLLMNQLGLLDSWSALILPLAFSPYNLLIMKTSLQSSIPDSLIESAYLDGAGQIRILRSIVLPLSKPIIATLSLFYAVGRWNAYQDALFYIKQRTDLRPLQLKLYYLVVAATESFQAAVEGSAQLTNPEVLKASCIMFATIPIICIYPFAQKYFVQGTMIGSVKG</sequence>
<keyword evidence="5 7" id="KW-1133">Transmembrane helix</keyword>
<accession>A0A255IBA5</accession>
<comment type="subcellular location">
    <subcellularLocation>
        <location evidence="1 7">Cell membrane</location>
        <topology evidence="1 7">Multi-pass membrane protein</topology>
    </subcellularLocation>
</comment>
<dbReference type="OrthoDB" id="157184at2"/>
<dbReference type="Proteomes" id="UP000216411">
    <property type="component" value="Unassembled WGS sequence"/>
</dbReference>
<dbReference type="Pfam" id="PF00528">
    <property type="entry name" value="BPD_transp_1"/>
    <property type="match status" value="1"/>
</dbReference>
<dbReference type="Proteomes" id="UP000247523">
    <property type="component" value="Unassembled WGS sequence"/>
</dbReference>
<evidence type="ECO:0000256" key="5">
    <source>
        <dbReference type="ARBA" id="ARBA00022989"/>
    </source>
</evidence>
<feature type="domain" description="ABC transmembrane type-1" evidence="8">
    <location>
        <begin position="89"/>
        <end position="291"/>
    </location>
</feature>
<evidence type="ECO:0000313" key="12">
    <source>
        <dbReference type="Proteomes" id="UP000247523"/>
    </source>
</evidence>
<comment type="caution">
    <text evidence="10">The sequence shown here is derived from an EMBL/GenBank/DDBJ whole genome shotgun (WGS) entry which is preliminary data.</text>
</comment>
<evidence type="ECO:0000256" key="6">
    <source>
        <dbReference type="ARBA" id="ARBA00023136"/>
    </source>
</evidence>
<organism evidence="10 11">
    <name type="scientific">Lachnotalea glycerini</name>
    <dbReference type="NCBI Taxonomy" id="1763509"/>
    <lineage>
        <taxon>Bacteria</taxon>
        <taxon>Bacillati</taxon>
        <taxon>Bacillota</taxon>
        <taxon>Clostridia</taxon>
        <taxon>Lachnospirales</taxon>
        <taxon>Lachnospiraceae</taxon>
        <taxon>Lachnotalea</taxon>
    </lineage>
</organism>
<dbReference type="GO" id="GO:0055085">
    <property type="term" value="P:transmembrane transport"/>
    <property type="evidence" value="ECO:0007669"/>
    <property type="project" value="InterPro"/>
</dbReference>
<evidence type="ECO:0000313" key="11">
    <source>
        <dbReference type="Proteomes" id="UP000216411"/>
    </source>
</evidence>
<dbReference type="PROSITE" id="PS50928">
    <property type="entry name" value="ABC_TM1"/>
    <property type="match status" value="1"/>
</dbReference>
<keyword evidence="11" id="KW-1185">Reference proteome</keyword>
<evidence type="ECO:0000256" key="1">
    <source>
        <dbReference type="ARBA" id="ARBA00004651"/>
    </source>
</evidence>
<dbReference type="InterPro" id="IPR035906">
    <property type="entry name" value="MetI-like_sf"/>
</dbReference>
<keyword evidence="2 7" id="KW-0813">Transport</keyword>
<keyword evidence="4 7" id="KW-0812">Transmembrane</keyword>
<feature type="transmembrane region" description="Helical" evidence="7">
    <location>
        <begin position="28"/>
        <end position="49"/>
    </location>
</feature>
<evidence type="ECO:0000256" key="7">
    <source>
        <dbReference type="RuleBase" id="RU363032"/>
    </source>
</evidence>
<proteinExistence type="inferred from homology"/>
<evidence type="ECO:0000256" key="4">
    <source>
        <dbReference type="ARBA" id="ARBA00022692"/>
    </source>
</evidence>
<reference evidence="10 11" key="1">
    <citation type="journal article" date="2017" name="Genome Announc.">
        <title>Draft Genome Sequence of a Sporulating and Motile Strain of Lachnotalea glycerini Isolated from Water in Quebec City, Canada.</title>
        <authorList>
            <person name="Maheux A.F."/>
            <person name="Boudreau D.K."/>
            <person name="Berube E."/>
            <person name="Boissinot M."/>
            <person name="Raymond F."/>
            <person name="Brodeur S."/>
            <person name="Corbeil J."/>
            <person name="Isabel S."/>
            <person name="Omar R.F."/>
            <person name="Bergeron M.G."/>
        </authorList>
    </citation>
    <scope>NUCLEOTIDE SEQUENCE [LARGE SCALE GENOMIC DNA]</scope>
    <source>
        <strain evidence="10 11">CCRI-19302</strain>
    </source>
</reference>
<dbReference type="Gene3D" id="1.10.3720.10">
    <property type="entry name" value="MetI-like"/>
    <property type="match status" value="1"/>
</dbReference>
<evidence type="ECO:0000256" key="2">
    <source>
        <dbReference type="ARBA" id="ARBA00022448"/>
    </source>
</evidence>
<reference evidence="9 12" key="2">
    <citation type="submission" date="2018-05" db="EMBL/GenBank/DDBJ databases">
        <title>Genomic Encyclopedia of Type Strains, Phase IV (KMG-IV): sequencing the most valuable type-strain genomes for metagenomic binning, comparative biology and taxonomic classification.</title>
        <authorList>
            <person name="Goeker M."/>
        </authorList>
    </citation>
    <scope>NUCLEOTIDE SEQUENCE [LARGE SCALE GENOMIC DNA]</scope>
    <source>
        <strain evidence="9 12">DSM 28816</strain>
    </source>
</reference>
<dbReference type="SUPFAM" id="SSF161098">
    <property type="entry name" value="MetI-like"/>
    <property type="match status" value="1"/>
</dbReference>
<dbReference type="PANTHER" id="PTHR43744">
    <property type="entry name" value="ABC TRANSPORTER PERMEASE PROTEIN MG189-RELATED-RELATED"/>
    <property type="match status" value="1"/>
</dbReference>
<keyword evidence="3" id="KW-1003">Cell membrane</keyword>
<dbReference type="EMBL" id="QICS01000005">
    <property type="protein sequence ID" value="PXV90266.1"/>
    <property type="molecule type" value="Genomic_DNA"/>
</dbReference>
<feature type="transmembrane region" description="Helical" evidence="7">
    <location>
        <begin position="89"/>
        <end position="112"/>
    </location>
</feature>
<evidence type="ECO:0000256" key="3">
    <source>
        <dbReference type="ARBA" id="ARBA00022475"/>
    </source>
</evidence>
<comment type="similarity">
    <text evidence="7">Belongs to the binding-protein-dependent transport system permease family.</text>
</comment>